<dbReference type="RefSeq" id="WP_028528439.1">
    <property type="nucleotide sequence ID" value="NZ_CABLBR010000011.1"/>
</dbReference>
<keyword evidence="11" id="KW-1185">Reference proteome</keyword>
<protein>
    <submittedName>
        <fullName evidence="10">Threonine/serine exporter family protein</fullName>
    </submittedName>
</protein>
<dbReference type="InterPro" id="IPR024528">
    <property type="entry name" value="ThrE_2"/>
</dbReference>
<evidence type="ECO:0000313" key="10">
    <source>
        <dbReference type="EMBL" id="UWP57939.1"/>
    </source>
</evidence>
<evidence type="ECO:0000313" key="11">
    <source>
        <dbReference type="Proteomes" id="UP001060164"/>
    </source>
</evidence>
<keyword evidence="4 8" id="KW-0812">Transmembrane</keyword>
<dbReference type="PANTHER" id="PTHR34390">
    <property type="entry name" value="UPF0442 PROTEIN YJJB-RELATED"/>
    <property type="match status" value="1"/>
</dbReference>
<gene>
    <name evidence="10" type="ORF">NQ502_11060</name>
</gene>
<feature type="domain" description="Threonine/Serine exporter ThrE" evidence="9">
    <location>
        <begin position="5"/>
        <end position="131"/>
    </location>
</feature>
<sequence length="150" mass="16402">MLLQSIYALAAVTAFCVLLEVPKKQVMPAGIAGSICWAVYLFIWNITASAVFSSFLSACVVSVYSRIMARFRRAPVTVFFIPGILPIVPGVAMYRTVYYLMTDNDLLAREHLLEALLIAGAIAFAVFLTDSVGTLLEGTYSARNRGPEQI</sequence>
<evidence type="ECO:0000259" key="9">
    <source>
        <dbReference type="Pfam" id="PF12821"/>
    </source>
</evidence>
<evidence type="ECO:0000256" key="4">
    <source>
        <dbReference type="ARBA" id="ARBA00022692"/>
    </source>
</evidence>
<proteinExistence type="inferred from homology"/>
<name>A0ABY5VBM4_9FIRM</name>
<reference evidence="10" key="1">
    <citation type="journal article" date="2022" name="Cell">
        <title>Design, construction, and in vivo augmentation of a complex gut microbiome.</title>
        <authorList>
            <person name="Cheng A.G."/>
            <person name="Ho P.Y."/>
            <person name="Aranda-Diaz A."/>
            <person name="Jain S."/>
            <person name="Yu F.B."/>
            <person name="Meng X."/>
            <person name="Wang M."/>
            <person name="Iakiviak M."/>
            <person name="Nagashima K."/>
            <person name="Zhao A."/>
            <person name="Murugkar P."/>
            <person name="Patil A."/>
            <person name="Atabakhsh K."/>
            <person name="Weakley A."/>
            <person name="Yan J."/>
            <person name="Brumbaugh A.R."/>
            <person name="Higginbottom S."/>
            <person name="Dimas A."/>
            <person name="Shiver A.L."/>
            <person name="Deutschbauer A."/>
            <person name="Neff N."/>
            <person name="Sonnenburg J.L."/>
            <person name="Huang K.C."/>
            <person name="Fischbach M.A."/>
        </authorList>
    </citation>
    <scope>NUCLEOTIDE SEQUENCE</scope>
    <source>
        <strain evidence="10">DSM 19829</strain>
    </source>
</reference>
<feature type="transmembrane region" description="Helical" evidence="8">
    <location>
        <begin position="38"/>
        <end position="64"/>
    </location>
</feature>
<evidence type="ECO:0000256" key="3">
    <source>
        <dbReference type="ARBA" id="ARBA00022519"/>
    </source>
</evidence>
<evidence type="ECO:0000256" key="6">
    <source>
        <dbReference type="ARBA" id="ARBA00023136"/>
    </source>
</evidence>
<evidence type="ECO:0000256" key="5">
    <source>
        <dbReference type="ARBA" id="ARBA00022989"/>
    </source>
</evidence>
<dbReference type="PANTHER" id="PTHR34390:SF1">
    <property type="entry name" value="SUCCINATE TRANSPORTER SUBUNIT YJJB-RELATED"/>
    <property type="match status" value="1"/>
</dbReference>
<dbReference type="Proteomes" id="UP001060164">
    <property type="component" value="Chromosome"/>
</dbReference>
<keyword evidence="5 8" id="KW-1133">Transmembrane helix</keyword>
<keyword evidence="2" id="KW-1003">Cell membrane</keyword>
<accession>A0ABY5VBM4</accession>
<dbReference type="EMBL" id="CP102290">
    <property type="protein sequence ID" value="UWP57939.1"/>
    <property type="molecule type" value="Genomic_DNA"/>
</dbReference>
<dbReference type="Pfam" id="PF12821">
    <property type="entry name" value="ThrE_2"/>
    <property type="match status" value="1"/>
</dbReference>
<feature type="transmembrane region" description="Helical" evidence="8">
    <location>
        <begin position="76"/>
        <end position="95"/>
    </location>
</feature>
<comment type="subcellular location">
    <subcellularLocation>
        <location evidence="1">Cell membrane</location>
        <topology evidence="1">Multi-pass membrane protein</topology>
    </subcellularLocation>
</comment>
<evidence type="ECO:0000256" key="1">
    <source>
        <dbReference type="ARBA" id="ARBA00004651"/>
    </source>
</evidence>
<evidence type="ECO:0000256" key="7">
    <source>
        <dbReference type="ARBA" id="ARBA00034125"/>
    </source>
</evidence>
<organism evidence="10 11">
    <name type="scientific">Ruminococcus gauvreauii</name>
    <dbReference type="NCBI Taxonomy" id="438033"/>
    <lineage>
        <taxon>Bacteria</taxon>
        <taxon>Bacillati</taxon>
        <taxon>Bacillota</taxon>
        <taxon>Clostridia</taxon>
        <taxon>Eubacteriales</taxon>
        <taxon>Oscillospiraceae</taxon>
        <taxon>Ruminococcus</taxon>
    </lineage>
</organism>
<dbReference type="InterPro" id="IPR050539">
    <property type="entry name" value="ThrE_Dicarb/AminoAcid_Exp"/>
</dbReference>
<keyword evidence="6 8" id="KW-0472">Membrane</keyword>
<comment type="similarity">
    <text evidence="7">Belongs to the ThrE exporter (TC 2.A.79) family.</text>
</comment>
<evidence type="ECO:0000256" key="8">
    <source>
        <dbReference type="SAM" id="Phobius"/>
    </source>
</evidence>
<evidence type="ECO:0000256" key="2">
    <source>
        <dbReference type="ARBA" id="ARBA00022475"/>
    </source>
</evidence>
<keyword evidence="3" id="KW-0997">Cell inner membrane</keyword>
<feature type="transmembrane region" description="Helical" evidence="8">
    <location>
        <begin position="115"/>
        <end position="136"/>
    </location>
</feature>